<dbReference type="Proteomes" id="UP001595956">
    <property type="component" value="Unassembled WGS sequence"/>
</dbReference>
<dbReference type="RefSeq" id="WP_345170674.1">
    <property type="nucleotide sequence ID" value="NZ_BAABFQ010000001.1"/>
</dbReference>
<dbReference type="Pfam" id="PF07730">
    <property type="entry name" value="HisKA_3"/>
    <property type="match status" value="1"/>
</dbReference>
<reference evidence="12" key="1">
    <citation type="journal article" date="2019" name="Int. J. Syst. Evol. Microbiol.">
        <title>The Global Catalogue of Microorganisms (GCM) 10K type strain sequencing project: providing services to taxonomists for standard genome sequencing and annotation.</title>
        <authorList>
            <consortium name="The Broad Institute Genomics Platform"/>
            <consortium name="The Broad Institute Genome Sequencing Center for Infectious Disease"/>
            <person name="Wu L."/>
            <person name="Ma J."/>
        </authorList>
    </citation>
    <scope>NUCLEOTIDE SEQUENCE [LARGE SCALE GENOMIC DNA]</scope>
    <source>
        <strain evidence="12">KACC 13778</strain>
    </source>
</reference>
<dbReference type="Pfam" id="PF02518">
    <property type="entry name" value="HATPase_c"/>
    <property type="match status" value="1"/>
</dbReference>
<evidence type="ECO:0000256" key="8">
    <source>
        <dbReference type="ARBA" id="ARBA00023012"/>
    </source>
</evidence>
<proteinExistence type="predicted"/>
<evidence type="ECO:0000256" key="4">
    <source>
        <dbReference type="ARBA" id="ARBA00022679"/>
    </source>
</evidence>
<accession>A0ABW0N4P1</accession>
<evidence type="ECO:0000256" key="2">
    <source>
        <dbReference type="ARBA" id="ARBA00012438"/>
    </source>
</evidence>
<evidence type="ECO:0000256" key="6">
    <source>
        <dbReference type="ARBA" id="ARBA00022777"/>
    </source>
</evidence>
<name>A0ABW0N4P1_9ACTN</name>
<dbReference type="Gene3D" id="1.20.5.1930">
    <property type="match status" value="1"/>
</dbReference>
<evidence type="ECO:0000256" key="1">
    <source>
        <dbReference type="ARBA" id="ARBA00000085"/>
    </source>
</evidence>
<dbReference type="SUPFAM" id="SSF55874">
    <property type="entry name" value="ATPase domain of HSP90 chaperone/DNA topoisomerase II/histidine kinase"/>
    <property type="match status" value="1"/>
</dbReference>
<dbReference type="EC" id="2.7.13.3" evidence="2"/>
<feature type="transmembrane region" description="Helical" evidence="9">
    <location>
        <begin position="96"/>
        <end position="113"/>
    </location>
</feature>
<dbReference type="GO" id="GO:0016301">
    <property type="term" value="F:kinase activity"/>
    <property type="evidence" value="ECO:0007669"/>
    <property type="project" value="UniProtKB-KW"/>
</dbReference>
<evidence type="ECO:0000313" key="12">
    <source>
        <dbReference type="Proteomes" id="UP001595956"/>
    </source>
</evidence>
<keyword evidence="12" id="KW-1185">Reference proteome</keyword>
<dbReference type="PANTHER" id="PTHR24421">
    <property type="entry name" value="NITRATE/NITRITE SENSOR PROTEIN NARX-RELATED"/>
    <property type="match status" value="1"/>
</dbReference>
<evidence type="ECO:0000256" key="7">
    <source>
        <dbReference type="ARBA" id="ARBA00022840"/>
    </source>
</evidence>
<dbReference type="Gene3D" id="3.30.565.10">
    <property type="entry name" value="Histidine kinase-like ATPase, C-terminal domain"/>
    <property type="match status" value="1"/>
</dbReference>
<organism evidence="11 12">
    <name type="scientific">Nocardioides caricicola</name>
    <dbReference type="NCBI Taxonomy" id="634770"/>
    <lineage>
        <taxon>Bacteria</taxon>
        <taxon>Bacillati</taxon>
        <taxon>Actinomycetota</taxon>
        <taxon>Actinomycetes</taxon>
        <taxon>Propionibacteriales</taxon>
        <taxon>Nocardioidaceae</taxon>
        <taxon>Nocardioides</taxon>
    </lineage>
</organism>
<evidence type="ECO:0000256" key="5">
    <source>
        <dbReference type="ARBA" id="ARBA00022741"/>
    </source>
</evidence>
<dbReference type="CDD" id="cd16917">
    <property type="entry name" value="HATPase_UhpB-NarQ-NarX-like"/>
    <property type="match status" value="1"/>
</dbReference>
<evidence type="ECO:0000256" key="3">
    <source>
        <dbReference type="ARBA" id="ARBA00022553"/>
    </source>
</evidence>
<feature type="transmembrane region" description="Helical" evidence="9">
    <location>
        <begin position="120"/>
        <end position="137"/>
    </location>
</feature>
<dbReference type="PANTHER" id="PTHR24421:SF10">
    <property type="entry name" value="NITRATE_NITRITE SENSOR PROTEIN NARQ"/>
    <property type="match status" value="1"/>
</dbReference>
<feature type="transmembrane region" description="Helical" evidence="9">
    <location>
        <begin position="73"/>
        <end position="90"/>
    </location>
</feature>
<dbReference type="InterPro" id="IPR050482">
    <property type="entry name" value="Sensor_HK_TwoCompSys"/>
</dbReference>
<feature type="transmembrane region" description="Helical" evidence="9">
    <location>
        <begin position="149"/>
        <end position="167"/>
    </location>
</feature>
<evidence type="ECO:0000313" key="11">
    <source>
        <dbReference type="EMBL" id="MFC5494698.1"/>
    </source>
</evidence>
<feature type="domain" description="Histidine kinase/HSP90-like ATPase" evidence="10">
    <location>
        <begin position="287"/>
        <end position="380"/>
    </location>
</feature>
<comment type="catalytic activity">
    <reaction evidence="1">
        <text>ATP + protein L-histidine = ADP + protein N-phospho-L-histidine.</text>
        <dbReference type="EC" id="2.7.13.3"/>
    </reaction>
</comment>
<dbReference type="SMART" id="SM00387">
    <property type="entry name" value="HATPase_c"/>
    <property type="match status" value="1"/>
</dbReference>
<keyword evidence="4" id="KW-0808">Transferase</keyword>
<keyword evidence="8" id="KW-0902">Two-component regulatory system</keyword>
<comment type="caution">
    <text evidence="11">The sequence shown here is derived from an EMBL/GenBank/DDBJ whole genome shotgun (WGS) entry which is preliminary data.</text>
</comment>
<dbReference type="InterPro" id="IPR003594">
    <property type="entry name" value="HATPase_dom"/>
</dbReference>
<keyword evidence="5" id="KW-0547">Nucleotide-binding</keyword>
<keyword evidence="9" id="KW-1133">Transmembrane helix</keyword>
<dbReference type="InterPro" id="IPR036890">
    <property type="entry name" value="HATPase_C_sf"/>
</dbReference>
<evidence type="ECO:0000256" key="9">
    <source>
        <dbReference type="SAM" id="Phobius"/>
    </source>
</evidence>
<evidence type="ECO:0000259" key="10">
    <source>
        <dbReference type="SMART" id="SM00387"/>
    </source>
</evidence>
<keyword evidence="6 11" id="KW-0418">Kinase</keyword>
<sequence>MPSRAARALWATPRVPNPPGPMWRDWLLVGGFAVTAVLEAVFRDDAEWRVASLAVTLAVVPTLLIRRTRPLEAIALAFGTVIVFNLVAILGGADEVVGLNATAFVLLLPYALLRWGSGRDVVAGTAVVAVAAVVGIAQDPSATAGELVGGFVVLSLAESLGLVVRLATSAQHRARHDVRVREREQLARELHDTVAHHVSAIVVRAQAGRVVGATRPEAATEALEVIEGEATRTLAELRTLVSALREDADAELTPMQGLGDLERLAAATGGAPRVEVTVTGVDDVRPTVGAAIYRIAQESITNVVRHARHATAVEVRVAGEGDVVRLTVRDDGDPAPPDRGTSGYGVIGMTERAALLGGTLEAGPGPERGWTVSAVLPREAG</sequence>
<keyword evidence="3" id="KW-0597">Phosphoprotein</keyword>
<keyword evidence="9" id="KW-0812">Transmembrane</keyword>
<protein>
    <recommendedName>
        <fullName evidence="2">histidine kinase</fullName>
        <ecNumber evidence="2">2.7.13.3</ecNumber>
    </recommendedName>
</protein>
<keyword evidence="7" id="KW-0067">ATP-binding</keyword>
<dbReference type="InterPro" id="IPR011712">
    <property type="entry name" value="Sig_transdc_His_kin_sub3_dim/P"/>
</dbReference>
<keyword evidence="9" id="KW-0472">Membrane</keyword>
<dbReference type="EMBL" id="JBHSMD010000005">
    <property type="protein sequence ID" value="MFC5494698.1"/>
    <property type="molecule type" value="Genomic_DNA"/>
</dbReference>
<gene>
    <name evidence="11" type="ORF">ACFPKY_16400</name>
</gene>